<proteinExistence type="inferred from homology"/>
<dbReference type="InterPro" id="IPR003043">
    <property type="entry name" value="Uropor_MeTrfase_CS"/>
</dbReference>
<protein>
    <recommendedName>
        <fullName evidence="2">uroporphyrinogen-III C-methyltransferase</fullName>
        <ecNumber evidence="2">2.1.1.107</ecNumber>
    </recommendedName>
</protein>
<comment type="caution">
    <text evidence="10">The sequence shown here is derived from an EMBL/GenBank/DDBJ whole genome shotgun (WGS) entry which is preliminary data.</text>
</comment>
<dbReference type="PROSITE" id="PS00840">
    <property type="entry name" value="SUMT_2"/>
    <property type="match status" value="1"/>
</dbReference>
<dbReference type="NCBIfam" id="NF004790">
    <property type="entry name" value="PRK06136.1"/>
    <property type="match status" value="1"/>
</dbReference>
<evidence type="ECO:0000256" key="6">
    <source>
        <dbReference type="ARBA" id="ARBA00023244"/>
    </source>
</evidence>
<evidence type="ECO:0000256" key="3">
    <source>
        <dbReference type="ARBA" id="ARBA00022603"/>
    </source>
</evidence>
<dbReference type="GO" id="GO:0004851">
    <property type="term" value="F:uroporphyrin-III C-methyltransferase activity"/>
    <property type="evidence" value="ECO:0007669"/>
    <property type="project" value="UniProtKB-EC"/>
</dbReference>
<dbReference type="RefSeq" id="WP_009055797.1">
    <property type="nucleotide sequence ID" value="NZ_AJYA01000029.1"/>
</dbReference>
<reference evidence="10 11" key="1">
    <citation type="submission" date="2012-05" db="EMBL/GenBank/DDBJ databases">
        <title>Genome sequence of Nitritalea halalkaliphila LW7.</title>
        <authorList>
            <person name="Jangir P.K."/>
            <person name="Singh A."/>
            <person name="Shivaji S."/>
            <person name="Sharma R."/>
        </authorList>
    </citation>
    <scope>NUCLEOTIDE SEQUENCE [LARGE SCALE GENOMIC DNA]</scope>
    <source>
        <strain evidence="10 11">LW7</strain>
    </source>
</reference>
<dbReference type="PANTHER" id="PTHR45790:SF3">
    <property type="entry name" value="S-ADENOSYL-L-METHIONINE-DEPENDENT UROPORPHYRINOGEN III METHYLTRANSFERASE, CHLOROPLASTIC"/>
    <property type="match status" value="1"/>
</dbReference>
<dbReference type="FunFam" id="3.40.1010.10:FF:000001">
    <property type="entry name" value="Siroheme synthase"/>
    <property type="match status" value="1"/>
</dbReference>
<dbReference type="GO" id="GO:0019354">
    <property type="term" value="P:siroheme biosynthetic process"/>
    <property type="evidence" value="ECO:0007669"/>
    <property type="project" value="InterPro"/>
</dbReference>
<feature type="domain" description="Tetrapyrrole methylase" evidence="9">
    <location>
        <begin position="12"/>
        <end position="221"/>
    </location>
</feature>
<keyword evidence="3 8" id="KW-0489">Methyltransferase</keyword>
<sequence>MKTGNQNTKPHVTLLGAGPGDPELMTLKGILALNKADVVLYDALVDPALLAHAPATAIKRFVGKRAGAASSSRQEDIQALCVEMAVAHGHVVRLKGGDPFVFGRGHEEWEHIQAAGVSVSYIPGISSAIAVPGLAGIPVTKRGESESFWVITATKSDESLSRDIALAVRSTATVVILMGMRKIDQIAAHYRAAGSPDLPAAVLISGSTACSQVHSGSIVELADKFSSASTDELAGPGIILIGEVAKHAAVQRAAALRFQPFIPQIA</sequence>
<comment type="pathway">
    <text evidence="7">Porphyrin-containing compound metabolism; siroheme biosynthesis; precorrin-2 from uroporphyrinogen III: step 1/1.</text>
</comment>
<organism evidence="10 11">
    <name type="scientific">Nitritalea halalkaliphila LW7</name>
    <dbReference type="NCBI Taxonomy" id="1189621"/>
    <lineage>
        <taxon>Bacteria</taxon>
        <taxon>Pseudomonadati</taxon>
        <taxon>Bacteroidota</taxon>
        <taxon>Cytophagia</taxon>
        <taxon>Cytophagales</taxon>
        <taxon>Cyclobacteriaceae</taxon>
        <taxon>Nitritalea</taxon>
    </lineage>
</organism>
<keyword evidence="5" id="KW-0949">S-adenosyl-L-methionine</keyword>
<dbReference type="CDD" id="cd11642">
    <property type="entry name" value="SUMT"/>
    <property type="match status" value="1"/>
</dbReference>
<dbReference type="AlphaFoldDB" id="I5C184"/>
<keyword evidence="11" id="KW-1185">Reference proteome</keyword>
<evidence type="ECO:0000256" key="5">
    <source>
        <dbReference type="ARBA" id="ARBA00022691"/>
    </source>
</evidence>
<dbReference type="InterPro" id="IPR000878">
    <property type="entry name" value="4pyrrol_Mease"/>
</dbReference>
<dbReference type="Gene3D" id="3.30.950.10">
    <property type="entry name" value="Methyltransferase, Cobalt-precorrin-4 Transmethylase, Domain 2"/>
    <property type="match status" value="1"/>
</dbReference>
<dbReference type="Proteomes" id="UP000005551">
    <property type="component" value="Unassembled WGS sequence"/>
</dbReference>
<evidence type="ECO:0000256" key="1">
    <source>
        <dbReference type="ARBA" id="ARBA00005879"/>
    </source>
</evidence>
<evidence type="ECO:0000256" key="4">
    <source>
        <dbReference type="ARBA" id="ARBA00022679"/>
    </source>
</evidence>
<evidence type="ECO:0000259" key="9">
    <source>
        <dbReference type="Pfam" id="PF00590"/>
    </source>
</evidence>
<evidence type="ECO:0000256" key="2">
    <source>
        <dbReference type="ARBA" id="ARBA00012162"/>
    </source>
</evidence>
<dbReference type="Gene3D" id="3.40.1010.10">
    <property type="entry name" value="Cobalt-precorrin-4 Transmethylase, Domain 1"/>
    <property type="match status" value="1"/>
</dbReference>
<evidence type="ECO:0000313" key="10">
    <source>
        <dbReference type="EMBL" id="EIM75586.1"/>
    </source>
</evidence>
<evidence type="ECO:0000256" key="7">
    <source>
        <dbReference type="ARBA" id="ARBA00025705"/>
    </source>
</evidence>
<dbReference type="PROSITE" id="PS00839">
    <property type="entry name" value="SUMT_1"/>
    <property type="match status" value="1"/>
</dbReference>
<evidence type="ECO:0000256" key="8">
    <source>
        <dbReference type="RuleBase" id="RU003960"/>
    </source>
</evidence>
<evidence type="ECO:0000313" key="11">
    <source>
        <dbReference type="Proteomes" id="UP000005551"/>
    </source>
</evidence>
<dbReference type="EC" id="2.1.1.107" evidence="2"/>
<comment type="similarity">
    <text evidence="1 8">Belongs to the precorrin methyltransferase family.</text>
</comment>
<dbReference type="InterPro" id="IPR035996">
    <property type="entry name" value="4pyrrol_Methylase_sf"/>
</dbReference>
<keyword evidence="4 8" id="KW-0808">Transferase</keyword>
<dbReference type="GO" id="GO:0032259">
    <property type="term" value="P:methylation"/>
    <property type="evidence" value="ECO:0007669"/>
    <property type="project" value="UniProtKB-KW"/>
</dbReference>
<dbReference type="STRING" id="1189621.A3SI_13138"/>
<dbReference type="InterPro" id="IPR014777">
    <property type="entry name" value="4pyrrole_Mease_sub1"/>
</dbReference>
<dbReference type="InterPro" id="IPR014776">
    <property type="entry name" value="4pyrrole_Mease_sub2"/>
</dbReference>
<dbReference type="OrthoDB" id="9815856at2"/>
<dbReference type="InterPro" id="IPR006366">
    <property type="entry name" value="CobA/CysG_C"/>
</dbReference>
<accession>I5C184</accession>
<dbReference type="SUPFAM" id="SSF53790">
    <property type="entry name" value="Tetrapyrrole methylase"/>
    <property type="match status" value="1"/>
</dbReference>
<dbReference type="PATRIC" id="fig|1189621.3.peg.2739"/>
<dbReference type="Pfam" id="PF00590">
    <property type="entry name" value="TP_methylase"/>
    <property type="match status" value="1"/>
</dbReference>
<name>I5C184_9BACT</name>
<keyword evidence="6" id="KW-0627">Porphyrin biosynthesis</keyword>
<dbReference type="PANTHER" id="PTHR45790">
    <property type="entry name" value="SIROHEME SYNTHASE-RELATED"/>
    <property type="match status" value="1"/>
</dbReference>
<dbReference type="NCBIfam" id="TIGR01469">
    <property type="entry name" value="cobA_cysG_Cterm"/>
    <property type="match status" value="1"/>
</dbReference>
<dbReference type="InterPro" id="IPR050161">
    <property type="entry name" value="Siro_Cobalamin_biosynth"/>
</dbReference>
<gene>
    <name evidence="10" type="ORF">A3SI_13138</name>
</gene>
<dbReference type="EMBL" id="AJYA01000029">
    <property type="protein sequence ID" value="EIM75586.1"/>
    <property type="molecule type" value="Genomic_DNA"/>
</dbReference>